<gene>
    <name evidence="2" type="ORF">JHX88_19630</name>
</gene>
<dbReference type="PANTHER" id="PTHR16214">
    <property type="entry name" value="TRANSMEMBRANE PROTEIN 260"/>
    <property type="match status" value="1"/>
</dbReference>
<proteinExistence type="predicted"/>
<feature type="transmembrane region" description="Helical" evidence="1">
    <location>
        <begin position="98"/>
        <end position="121"/>
    </location>
</feature>
<reference evidence="2 3" key="1">
    <citation type="submission" date="2021-01" db="EMBL/GenBank/DDBJ databases">
        <title>Biogeographic distribution of Paracoccus.</title>
        <authorList>
            <person name="Hollensteiner J."/>
            <person name="Leineberger J."/>
            <person name="Brinkhoff T."/>
            <person name="Daniel R."/>
        </authorList>
    </citation>
    <scope>NUCLEOTIDE SEQUENCE [LARGE SCALE GENOMIC DNA]</scope>
    <source>
        <strain evidence="2 3">DSM 18447</strain>
    </source>
</reference>
<keyword evidence="3" id="KW-1185">Reference proteome</keyword>
<dbReference type="EMBL" id="CP067140">
    <property type="protein sequence ID" value="WCR02982.1"/>
    <property type="molecule type" value="Genomic_DNA"/>
</dbReference>
<dbReference type="Pfam" id="PF11028">
    <property type="entry name" value="TMEM260-like"/>
    <property type="match status" value="1"/>
</dbReference>
<evidence type="ECO:0000256" key="1">
    <source>
        <dbReference type="SAM" id="Phobius"/>
    </source>
</evidence>
<keyword evidence="1" id="KW-0812">Transmembrane</keyword>
<feature type="transmembrane region" description="Helical" evidence="1">
    <location>
        <begin position="220"/>
        <end position="243"/>
    </location>
</feature>
<evidence type="ECO:0000313" key="2">
    <source>
        <dbReference type="EMBL" id="WCR02982.1"/>
    </source>
</evidence>
<name>A0ABY7S8Z0_9RHOB</name>
<keyword evidence="1" id="KW-0472">Membrane</keyword>
<dbReference type="InterPro" id="IPR021280">
    <property type="entry name" value="TMEM260-like"/>
</dbReference>
<feature type="transmembrane region" description="Helical" evidence="1">
    <location>
        <begin position="29"/>
        <end position="51"/>
    </location>
</feature>
<feature type="transmembrane region" description="Helical" evidence="1">
    <location>
        <begin position="350"/>
        <end position="371"/>
    </location>
</feature>
<feature type="transmembrane region" description="Helical" evidence="1">
    <location>
        <begin position="295"/>
        <end position="313"/>
    </location>
</feature>
<keyword evidence="1" id="KW-1133">Transmembrane helix</keyword>
<feature type="transmembrane region" description="Helical" evidence="1">
    <location>
        <begin position="127"/>
        <end position="146"/>
    </location>
</feature>
<dbReference type="InterPro" id="IPR052724">
    <property type="entry name" value="GT117_domain-containing"/>
</dbReference>
<feature type="transmembrane region" description="Helical" evidence="1">
    <location>
        <begin position="178"/>
        <end position="208"/>
    </location>
</feature>
<organism evidence="2 3">
    <name type="scientific">Paracoccus saliphilus</name>
    <dbReference type="NCBI Taxonomy" id="405559"/>
    <lineage>
        <taxon>Bacteria</taxon>
        <taxon>Pseudomonadati</taxon>
        <taxon>Pseudomonadota</taxon>
        <taxon>Alphaproteobacteria</taxon>
        <taxon>Rhodobacterales</taxon>
        <taxon>Paracoccaceae</taxon>
        <taxon>Paracoccus</taxon>
    </lineage>
</organism>
<accession>A0ABY7S8Z0</accession>
<feature type="transmembrane region" description="Helical" evidence="1">
    <location>
        <begin position="378"/>
        <end position="396"/>
    </location>
</feature>
<feature type="transmembrane region" description="Helical" evidence="1">
    <location>
        <begin position="325"/>
        <end position="344"/>
    </location>
</feature>
<evidence type="ECO:0000313" key="3">
    <source>
        <dbReference type="Proteomes" id="UP001215549"/>
    </source>
</evidence>
<protein>
    <submittedName>
        <fullName evidence="2">DUF2723 domain-containing protein</fullName>
    </submittedName>
</protein>
<dbReference type="PANTHER" id="PTHR16214:SF3">
    <property type="entry name" value="TRANSMEMBRANE PROTEIN 260"/>
    <property type="match status" value="1"/>
</dbReference>
<sequence>MQIVTAMSVPQQQTQTLQWKWTESRCMRWCLAFGVFAFWIAYYAYCLFPGLGGVMNAGDSAKFQALGHTQILVHGPGYPIIQFLGALLRALDLPVEPWLAMTFTMAALPGALANMIAFLIVERVTRSPLFGIAGALLLGSASLMAVQSTEAEVYPLALAFILSTSFLLILFVESKRKAYFIAACAIYAMSFGNHLMMIMLVPLFLLVTLAHWRSLLHPRIIASVLLAIVLGASQYLYLAYITYDPATAYSEYLPLPPTVTEFLQYITGSYFSGLYGSGLQSTYSSETLLTTLRSAHPWISSPLIIAGLVLFLAGWRRRDAGWRGLAIMLGVTLSFVPFVIWYGAYDIQAFHLPVLGPLLVGATAAVGRWLGRWRLMQLGTALLLIAFGAWRATVMAEGLTARQPIFTELPETIAALVAQAPVEEPLVSMTYNLRMATLYHELLGEMPSARYRVPWRAEEAAVEQDEVAGIVVPTDGEQLLRWIEHRHPELTCRSWALDQPEGTPWPAYAFRCASTADAGSEAGTGDGGE</sequence>
<feature type="transmembrane region" description="Helical" evidence="1">
    <location>
        <begin position="153"/>
        <end position="172"/>
    </location>
</feature>
<dbReference type="Proteomes" id="UP001215549">
    <property type="component" value="Chromosome"/>
</dbReference>
<dbReference type="RefSeq" id="WP_141225948.1">
    <property type="nucleotide sequence ID" value="NZ_FTOU01000028.1"/>
</dbReference>